<evidence type="ECO:0000313" key="1">
    <source>
        <dbReference type="EMBL" id="WXB10642.1"/>
    </source>
</evidence>
<name>A0ABZ2LI69_9BACT</name>
<sequence length="76" mass="8231">MEPFDDRFWLTGAEPPLPLLDTSVRGALPAIVNHRPVLGVGYGLADLAWSGSWDEPVGPRAILKAGIDIVVACHRR</sequence>
<dbReference type="RefSeq" id="WP_394840316.1">
    <property type="nucleotide sequence ID" value="NZ_CP089929.1"/>
</dbReference>
<organism evidence="1 2">
    <name type="scientific">Pendulispora rubella</name>
    <dbReference type="NCBI Taxonomy" id="2741070"/>
    <lineage>
        <taxon>Bacteria</taxon>
        <taxon>Pseudomonadati</taxon>
        <taxon>Myxococcota</taxon>
        <taxon>Myxococcia</taxon>
        <taxon>Myxococcales</taxon>
        <taxon>Sorangiineae</taxon>
        <taxon>Pendulisporaceae</taxon>
        <taxon>Pendulispora</taxon>
    </lineage>
</organism>
<evidence type="ECO:0000313" key="2">
    <source>
        <dbReference type="Proteomes" id="UP001374803"/>
    </source>
</evidence>
<accession>A0ABZ2LI69</accession>
<reference evidence="1" key="1">
    <citation type="submission" date="2021-12" db="EMBL/GenBank/DDBJ databases">
        <title>Discovery of the Pendulisporaceae a myxobacterial family with distinct sporulation behavior and unique specialized metabolism.</title>
        <authorList>
            <person name="Garcia R."/>
            <person name="Popoff A."/>
            <person name="Bader C.D."/>
            <person name="Loehr J."/>
            <person name="Walesch S."/>
            <person name="Walt C."/>
            <person name="Boldt J."/>
            <person name="Bunk B."/>
            <person name="Haeckl F.J.F.P.J."/>
            <person name="Gunesch A.P."/>
            <person name="Birkelbach J."/>
            <person name="Nuebel U."/>
            <person name="Pietschmann T."/>
            <person name="Bach T."/>
            <person name="Mueller R."/>
        </authorList>
    </citation>
    <scope>NUCLEOTIDE SEQUENCE</scope>
    <source>
        <strain evidence="1">MSr11367</strain>
    </source>
</reference>
<dbReference type="Proteomes" id="UP001374803">
    <property type="component" value="Chromosome"/>
</dbReference>
<dbReference type="EMBL" id="CP089983">
    <property type="protein sequence ID" value="WXB10642.1"/>
    <property type="molecule type" value="Genomic_DNA"/>
</dbReference>
<proteinExistence type="predicted"/>
<keyword evidence="2" id="KW-1185">Reference proteome</keyword>
<protein>
    <submittedName>
        <fullName evidence="1">Uncharacterized protein</fullName>
    </submittedName>
</protein>
<gene>
    <name evidence="1" type="ORF">LVJ94_25870</name>
</gene>